<dbReference type="HOGENOM" id="CLU_1189416_0_0_5"/>
<organism evidence="1 2">
    <name type="scientific">Ketogulonicigenium vulgare (strain WSH-001)</name>
    <dbReference type="NCBI Taxonomy" id="759362"/>
    <lineage>
        <taxon>Bacteria</taxon>
        <taxon>Pseudomonadati</taxon>
        <taxon>Pseudomonadota</taxon>
        <taxon>Alphaproteobacteria</taxon>
        <taxon>Rhodobacterales</taxon>
        <taxon>Roseobacteraceae</taxon>
        <taxon>Ketogulonicigenium</taxon>
    </lineage>
</organism>
<dbReference type="AlphaFoldDB" id="F9YA11"/>
<dbReference type="EMBL" id="CP002018">
    <property type="protein sequence ID" value="AEM41422.1"/>
    <property type="molecule type" value="Genomic_DNA"/>
</dbReference>
<name>F9YA11_KETVW</name>
<accession>F9YA11</accession>
<reference evidence="1 2" key="1">
    <citation type="journal article" date="2011" name="J. Bacteriol.">
        <title>Complete genome sequence of the industrial strain Ketogulonicigenium vulgare WSH-001.</title>
        <authorList>
            <person name="Liu L."/>
            <person name="Li Y."/>
            <person name="Zhang J."/>
            <person name="Zhou Z."/>
            <person name="Liu J."/>
            <person name="Li X."/>
            <person name="Zhou J."/>
            <person name="Du G."/>
            <person name="Wang L."/>
            <person name="Chen J."/>
        </authorList>
    </citation>
    <scope>NUCLEOTIDE SEQUENCE [LARGE SCALE GENOMIC DNA]</scope>
    <source>
        <strain evidence="1 2">WSH-001</strain>
    </source>
</reference>
<evidence type="ECO:0000313" key="1">
    <source>
        <dbReference type="EMBL" id="AEM41422.1"/>
    </source>
</evidence>
<gene>
    <name evidence="1" type="ordered locus">KVU_1583</name>
</gene>
<evidence type="ECO:0000313" key="2">
    <source>
        <dbReference type="Proteomes" id="UP000000692"/>
    </source>
</evidence>
<dbReference type="OrthoDB" id="7652971at2"/>
<dbReference type="Proteomes" id="UP000000692">
    <property type="component" value="Chromosome"/>
</dbReference>
<keyword evidence="2" id="KW-1185">Reference proteome</keyword>
<proteinExistence type="predicted"/>
<sequence>MMPARGTRYREMSIQRALEWAFGTEFARVDFDQTDSLDRDIVMGGRDTLSVLADRAILGCKVDGGGSSEPHPDAQSLAAAVKMLPDGYGGRRMAIQIMTLARAGRSPDWIRNSDVRVKPRTWAQNQHGRYAVVEDLPEEKKLIRGRVRRYTPQICPIIYTPDARTIAAARRNYLDWWGALTYIAWTVAHWQFDRIVLTDAMPPMTPWIIPTNPT</sequence>
<dbReference type="KEGG" id="kvl:KVU_1583"/>
<dbReference type="eggNOG" id="ENOG5032CGN">
    <property type="taxonomic scope" value="Bacteria"/>
</dbReference>
<protein>
    <submittedName>
        <fullName evidence="1">Uncharacterized protein</fullName>
    </submittedName>
</protein>